<evidence type="ECO:0000313" key="1">
    <source>
        <dbReference type="EMBL" id="SCV74279.1"/>
    </source>
</evidence>
<protein>
    <submittedName>
        <fullName evidence="1">BQ2448_6711 protein</fullName>
    </submittedName>
</protein>
<dbReference type="OrthoDB" id="2273311at2759"/>
<sequence length="132" mass="15140">MGVNSKALTAREREVWSKLIQRFTPIRKRQFLQKHDTSPACLVCGAPEDNTDHYLFDCFDSKNVWTAARGRLFGLPKIKAELSKQEGAGRTIEIFTGMVLETISSGRWRMQRHGARMESVARRRVGLEERMS</sequence>
<proteinExistence type="predicted"/>
<keyword evidence="2" id="KW-1185">Reference proteome</keyword>
<dbReference type="Proteomes" id="UP000198372">
    <property type="component" value="Unassembled WGS sequence"/>
</dbReference>
<reference evidence="2" key="1">
    <citation type="submission" date="2016-09" db="EMBL/GenBank/DDBJ databases">
        <authorList>
            <person name="Jeantristanb JTB J.-T."/>
            <person name="Ricardo R."/>
        </authorList>
    </citation>
    <scope>NUCLEOTIDE SEQUENCE [LARGE SCALE GENOMIC DNA]</scope>
</reference>
<dbReference type="AlphaFoldDB" id="A0A238FNA8"/>
<accession>A0A238FNA8</accession>
<organism evidence="1 2">
    <name type="scientific">Microbotryum intermedium</name>
    <dbReference type="NCBI Taxonomy" id="269621"/>
    <lineage>
        <taxon>Eukaryota</taxon>
        <taxon>Fungi</taxon>
        <taxon>Dikarya</taxon>
        <taxon>Basidiomycota</taxon>
        <taxon>Pucciniomycotina</taxon>
        <taxon>Microbotryomycetes</taxon>
        <taxon>Microbotryales</taxon>
        <taxon>Microbotryaceae</taxon>
        <taxon>Microbotryum</taxon>
    </lineage>
</organism>
<evidence type="ECO:0000313" key="2">
    <source>
        <dbReference type="Proteomes" id="UP000198372"/>
    </source>
</evidence>
<dbReference type="EMBL" id="FMSP01000020">
    <property type="protein sequence ID" value="SCV74279.1"/>
    <property type="molecule type" value="Genomic_DNA"/>
</dbReference>
<name>A0A238FNA8_9BASI</name>
<gene>
    <name evidence="1" type="ORF">BQ2448_6711</name>
</gene>